<organism evidence="3 4">
    <name type="scientific">Saonia flava</name>
    <dbReference type="NCBI Taxonomy" id="523696"/>
    <lineage>
        <taxon>Bacteria</taxon>
        <taxon>Pseudomonadati</taxon>
        <taxon>Bacteroidota</taxon>
        <taxon>Flavobacteriia</taxon>
        <taxon>Flavobacteriales</taxon>
        <taxon>Flavobacteriaceae</taxon>
        <taxon>Saonia</taxon>
    </lineage>
</organism>
<evidence type="ECO:0000259" key="2">
    <source>
        <dbReference type="PROSITE" id="PS50110"/>
    </source>
</evidence>
<comment type="caution">
    <text evidence="3">The sequence shown here is derived from an EMBL/GenBank/DDBJ whole genome shotgun (WGS) entry which is preliminary data.</text>
</comment>
<evidence type="ECO:0000313" key="3">
    <source>
        <dbReference type="EMBL" id="NJB71449.1"/>
    </source>
</evidence>
<dbReference type="SUPFAM" id="SSF52172">
    <property type="entry name" value="CheY-like"/>
    <property type="match status" value="1"/>
</dbReference>
<dbReference type="Proteomes" id="UP000590442">
    <property type="component" value="Unassembled WGS sequence"/>
</dbReference>
<keyword evidence="1" id="KW-0597">Phosphoprotein</keyword>
<dbReference type="PANTHER" id="PTHR44520:SF2">
    <property type="entry name" value="RESPONSE REGULATOR RCP1"/>
    <property type="match status" value="1"/>
</dbReference>
<feature type="modified residue" description="4-aspartylphosphate" evidence="1">
    <location>
        <position position="62"/>
    </location>
</feature>
<dbReference type="InterPro" id="IPR052893">
    <property type="entry name" value="TCS_response_regulator"/>
</dbReference>
<gene>
    <name evidence="3" type="ORF">GGR42_001911</name>
</gene>
<dbReference type="Pfam" id="PF00072">
    <property type="entry name" value="Response_reg"/>
    <property type="match status" value="1"/>
</dbReference>
<dbReference type="Gene3D" id="3.40.50.2300">
    <property type="match status" value="1"/>
</dbReference>
<feature type="domain" description="Response regulatory" evidence="2">
    <location>
        <begin position="5"/>
        <end position="131"/>
    </location>
</feature>
<dbReference type="PANTHER" id="PTHR44520">
    <property type="entry name" value="RESPONSE REGULATOR RCP1-RELATED"/>
    <property type="match status" value="1"/>
</dbReference>
<protein>
    <submittedName>
        <fullName evidence="3">CheY-like chemotaxis protein</fullName>
    </submittedName>
</protein>
<dbReference type="GO" id="GO:0000160">
    <property type="term" value="P:phosphorelay signal transduction system"/>
    <property type="evidence" value="ECO:0007669"/>
    <property type="project" value="InterPro"/>
</dbReference>
<dbReference type="SMART" id="SM00448">
    <property type="entry name" value="REC"/>
    <property type="match status" value="1"/>
</dbReference>
<keyword evidence="4" id="KW-1185">Reference proteome</keyword>
<name>A0A846R3Q6_9FLAO</name>
<sequence length="131" mass="15288">MKPKKIVLIDDSEIDNYINKAIIKKVGDELEILSFTSGIEALEYLEELQNDLGEFPDFIFLDIRMPEMDGFEFLDEYIKLPEKVKDKCNVFILSSSLDPIDKEKTKQYKDVQKHLTKPLVHHPIEKFILGE</sequence>
<dbReference type="AlphaFoldDB" id="A0A846R3Q6"/>
<evidence type="ECO:0000256" key="1">
    <source>
        <dbReference type="PROSITE-ProRule" id="PRU00169"/>
    </source>
</evidence>
<dbReference type="PROSITE" id="PS50110">
    <property type="entry name" value="RESPONSE_REGULATORY"/>
    <property type="match status" value="1"/>
</dbReference>
<evidence type="ECO:0000313" key="4">
    <source>
        <dbReference type="Proteomes" id="UP000590442"/>
    </source>
</evidence>
<dbReference type="EMBL" id="JAATJJ010000001">
    <property type="protein sequence ID" value="NJB71449.1"/>
    <property type="molecule type" value="Genomic_DNA"/>
</dbReference>
<reference evidence="3 4" key="1">
    <citation type="submission" date="2020-03" db="EMBL/GenBank/DDBJ databases">
        <title>Genomic Encyclopedia of Type Strains, Phase IV (KMG-IV): sequencing the most valuable type-strain genomes for metagenomic binning, comparative biology and taxonomic classification.</title>
        <authorList>
            <person name="Goeker M."/>
        </authorList>
    </citation>
    <scope>NUCLEOTIDE SEQUENCE [LARGE SCALE GENOMIC DNA]</scope>
    <source>
        <strain evidence="3 4">DSM 29762</strain>
    </source>
</reference>
<dbReference type="InterPro" id="IPR011006">
    <property type="entry name" value="CheY-like_superfamily"/>
</dbReference>
<dbReference type="RefSeq" id="WP_167963238.1">
    <property type="nucleotide sequence ID" value="NZ_JAATJJ010000001.1"/>
</dbReference>
<accession>A0A846R3Q6</accession>
<proteinExistence type="predicted"/>
<dbReference type="InterPro" id="IPR001789">
    <property type="entry name" value="Sig_transdc_resp-reg_receiver"/>
</dbReference>